<feature type="compositionally biased region" description="Basic and acidic residues" evidence="8">
    <location>
        <begin position="102"/>
        <end position="111"/>
    </location>
</feature>
<name>A0A8S0U171_OLEEU</name>
<keyword evidence="1" id="KW-0479">Metal-binding</keyword>
<keyword evidence="11" id="KW-1185">Reference proteome</keyword>
<evidence type="ECO:0000313" key="11">
    <source>
        <dbReference type="Proteomes" id="UP000594638"/>
    </source>
</evidence>
<dbReference type="InterPro" id="IPR000679">
    <property type="entry name" value="Znf_GATA"/>
</dbReference>
<dbReference type="InterPro" id="IPR052138">
    <property type="entry name" value="GATA_ZnFinger_Domain"/>
</dbReference>
<dbReference type="OrthoDB" id="2162994at2759"/>
<comment type="caution">
    <text evidence="10">The sequence shown here is derived from an EMBL/GenBank/DDBJ whole genome shotgun (WGS) entry which is preliminary data.</text>
</comment>
<evidence type="ECO:0000256" key="5">
    <source>
        <dbReference type="ARBA" id="ARBA00023125"/>
    </source>
</evidence>
<feature type="region of interest" description="Disordered" evidence="8">
    <location>
        <begin position="102"/>
        <end position="124"/>
    </location>
</feature>
<dbReference type="EMBL" id="CACTIH010007387">
    <property type="protein sequence ID" value="CAA3012019.1"/>
    <property type="molecule type" value="Genomic_DNA"/>
</dbReference>
<dbReference type="AlphaFoldDB" id="A0A8S0U171"/>
<keyword evidence="4" id="KW-0805">Transcription regulation</keyword>
<evidence type="ECO:0000256" key="3">
    <source>
        <dbReference type="ARBA" id="ARBA00022833"/>
    </source>
</evidence>
<evidence type="ECO:0000256" key="1">
    <source>
        <dbReference type="ARBA" id="ARBA00022723"/>
    </source>
</evidence>
<organism evidence="10 11">
    <name type="scientific">Olea europaea subsp. europaea</name>
    <dbReference type="NCBI Taxonomy" id="158383"/>
    <lineage>
        <taxon>Eukaryota</taxon>
        <taxon>Viridiplantae</taxon>
        <taxon>Streptophyta</taxon>
        <taxon>Embryophyta</taxon>
        <taxon>Tracheophyta</taxon>
        <taxon>Spermatophyta</taxon>
        <taxon>Magnoliopsida</taxon>
        <taxon>eudicotyledons</taxon>
        <taxon>Gunneridae</taxon>
        <taxon>Pentapetalae</taxon>
        <taxon>asterids</taxon>
        <taxon>lamiids</taxon>
        <taxon>Lamiales</taxon>
        <taxon>Oleaceae</taxon>
        <taxon>Oleeae</taxon>
        <taxon>Olea</taxon>
    </lineage>
</organism>
<evidence type="ECO:0000256" key="4">
    <source>
        <dbReference type="ARBA" id="ARBA00023015"/>
    </source>
</evidence>
<dbReference type="PANTHER" id="PTHR47255">
    <property type="entry name" value="GATA TRANSCRIPTION FACTOR 22-RELATED"/>
    <property type="match status" value="1"/>
</dbReference>
<evidence type="ECO:0000256" key="2">
    <source>
        <dbReference type="ARBA" id="ARBA00022771"/>
    </source>
</evidence>
<feature type="compositionally biased region" description="Pro residues" evidence="8">
    <location>
        <begin position="1"/>
        <end position="10"/>
    </location>
</feature>
<keyword evidence="5" id="KW-0238">DNA-binding</keyword>
<dbReference type="PROSITE" id="PS00344">
    <property type="entry name" value="GATA_ZN_FINGER_1"/>
    <property type="match status" value="1"/>
</dbReference>
<dbReference type="PANTHER" id="PTHR47255:SF4">
    <property type="entry name" value="GATA ZINC FINGER DOMAIN-CONTAINING PROTEIN 12"/>
    <property type="match status" value="1"/>
</dbReference>
<dbReference type="Gene3D" id="3.30.50.10">
    <property type="entry name" value="Erythroid Transcription Factor GATA-1, subunit A"/>
    <property type="match status" value="1"/>
</dbReference>
<dbReference type="PROSITE" id="PS50114">
    <property type="entry name" value="GATA_ZN_FINGER_2"/>
    <property type="match status" value="1"/>
</dbReference>
<keyword evidence="6" id="KW-0804">Transcription</keyword>
<dbReference type="GO" id="GO:0006355">
    <property type="term" value="P:regulation of DNA-templated transcription"/>
    <property type="evidence" value="ECO:0007669"/>
    <property type="project" value="InterPro"/>
</dbReference>
<protein>
    <submittedName>
        <fullName evidence="10">GATA transcription factor 21-like</fullName>
    </submittedName>
</protein>
<dbReference type="InterPro" id="IPR013088">
    <property type="entry name" value="Znf_NHR/GATA"/>
</dbReference>
<dbReference type="Pfam" id="PF00320">
    <property type="entry name" value="GATA"/>
    <property type="match status" value="1"/>
</dbReference>
<dbReference type="GO" id="GO:0043565">
    <property type="term" value="F:sequence-specific DNA binding"/>
    <property type="evidence" value="ECO:0007669"/>
    <property type="project" value="InterPro"/>
</dbReference>
<dbReference type="Gramene" id="OE9A029443T1">
    <property type="protein sequence ID" value="OE9A029443C1"/>
    <property type="gene ID" value="OE9A029443"/>
</dbReference>
<evidence type="ECO:0000256" key="7">
    <source>
        <dbReference type="PROSITE-ProRule" id="PRU00094"/>
    </source>
</evidence>
<dbReference type="GO" id="GO:0008270">
    <property type="term" value="F:zinc ion binding"/>
    <property type="evidence" value="ECO:0007669"/>
    <property type="project" value="UniProtKB-KW"/>
</dbReference>
<reference evidence="10 11" key="1">
    <citation type="submission" date="2019-12" db="EMBL/GenBank/DDBJ databases">
        <authorList>
            <person name="Alioto T."/>
            <person name="Alioto T."/>
            <person name="Gomez Garrido J."/>
        </authorList>
    </citation>
    <scope>NUCLEOTIDE SEQUENCE [LARGE SCALE GENOMIC DNA]</scope>
</reference>
<evidence type="ECO:0000256" key="6">
    <source>
        <dbReference type="ARBA" id="ARBA00023163"/>
    </source>
</evidence>
<dbReference type="SMART" id="SM00401">
    <property type="entry name" value="ZnF_GATA"/>
    <property type="match status" value="1"/>
</dbReference>
<dbReference type="Proteomes" id="UP000594638">
    <property type="component" value="Unassembled WGS sequence"/>
</dbReference>
<proteinExistence type="predicted"/>
<evidence type="ECO:0000313" key="10">
    <source>
        <dbReference type="EMBL" id="CAA3012019.1"/>
    </source>
</evidence>
<evidence type="ECO:0000256" key="8">
    <source>
        <dbReference type="SAM" id="MobiDB-lite"/>
    </source>
</evidence>
<feature type="region of interest" description="Disordered" evidence="8">
    <location>
        <begin position="1"/>
        <end position="58"/>
    </location>
</feature>
<accession>A0A8S0U171</accession>
<sequence>MNLNSPPFPLPLDHSEDQANATSSFSRHIFFDESPSRINQQQHQEDEGCVSYPGGSNEVMKMEEDGRRLSRIRKRDQDQGESLWENNSVKWISSKTRLMEDTSKYSDHESPKIAGSRTTELEDHMRQYSSSMETELSSNTSSYNNNNNNNIDNSTIRVCADCNTTKTPLWRSGPKGPKSLCNACGIRQRKARQAMAIAADATAGAPLRTPTTKIKVHQKEKRGKKGHTLEHKKLFKMAAGASNRQRKQLGFEDYLINLKKDLAFHRLFPQDEKEAALLLMALSSGLISTSRHPDAPSVTSPAQPCHSSFSPLVISETPVAIQASPPVIGAAITEQLYKEKYWEEHPGQAVPLMKPKFYGGPWRVVRGEVPVFLKE</sequence>
<dbReference type="CDD" id="cd00202">
    <property type="entry name" value="ZnF_GATA"/>
    <property type="match status" value="1"/>
</dbReference>
<keyword evidence="3" id="KW-0862">Zinc</keyword>
<keyword evidence="2 7" id="KW-0863">Zinc-finger</keyword>
<evidence type="ECO:0000259" key="9">
    <source>
        <dbReference type="PROSITE" id="PS50114"/>
    </source>
</evidence>
<feature type="domain" description="GATA-type" evidence="9">
    <location>
        <begin position="153"/>
        <end position="189"/>
    </location>
</feature>
<gene>
    <name evidence="10" type="ORF">OLEA9_A029443</name>
</gene>
<dbReference type="SUPFAM" id="SSF57716">
    <property type="entry name" value="Glucocorticoid receptor-like (DNA-binding domain)"/>
    <property type="match status" value="1"/>
</dbReference>